<name>A0AAD7T1G5_9TELE</name>
<comment type="caution">
    <text evidence="1">The sequence shown here is derived from an EMBL/GenBank/DDBJ whole genome shotgun (WGS) entry which is preliminary data.</text>
</comment>
<evidence type="ECO:0000313" key="2">
    <source>
        <dbReference type="Proteomes" id="UP001221898"/>
    </source>
</evidence>
<evidence type="ECO:0000313" key="1">
    <source>
        <dbReference type="EMBL" id="KAJ8412087.1"/>
    </source>
</evidence>
<protein>
    <submittedName>
        <fullName evidence="1">Uncharacterized protein</fullName>
    </submittedName>
</protein>
<dbReference type="Proteomes" id="UP001221898">
    <property type="component" value="Unassembled WGS sequence"/>
</dbReference>
<sequence length="126" mass="13630">MVGLVFEVVRSDRHVRHDKCVCVEAEKSASSLLSNSHLVTAPHPNPDAALTPVGGRQVAADHNIAVGGRCADVLNVCRSNIGPVPVQRESAACRVRPLSLSGHLEWLDMEKRKKSKAKMMLESKLG</sequence>
<dbReference type="EMBL" id="JAINUG010000020">
    <property type="protein sequence ID" value="KAJ8412087.1"/>
    <property type="molecule type" value="Genomic_DNA"/>
</dbReference>
<reference evidence="1" key="1">
    <citation type="journal article" date="2023" name="Science">
        <title>Genome structures resolve the early diversification of teleost fishes.</title>
        <authorList>
            <person name="Parey E."/>
            <person name="Louis A."/>
            <person name="Montfort J."/>
            <person name="Bouchez O."/>
            <person name="Roques C."/>
            <person name="Iampietro C."/>
            <person name="Lluch J."/>
            <person name="Castinel A."/>
            <person name="Donnadieu C."/>
            <person name="Desvignes T."/>
            <person name="Floi Bucao C."/>
            <person name="Jouanno E."/>
            <person name="Wen M."/>
            <person name="Mejri S."/>
            <person name="Dirks R."/>
            <person name="Jansen H."/>
            <person name="Henkel C."/>
            <person name="Chen W.J."/>
            <person name="Zahm M."/>
            <person name="Cabau C."/>
            <person name="Klopp C."/>
            <person name="Thompson A.W."/>
            <person name="Robinson-Rechavi M."/>
            <person name="Braasch I."/>
            <person name="Lecointre G."/>
            <person name="Bobe J."/>
            <person name="Postlethwait J.H."/>
            <person name="Berthelot C."/>
            <person name="Roest Crollius H."/>
            <person name="Guiguen Y."/>
        </authorList>
    </citation>
    <scope>NUCLEOTIDE SEQUENCE</scope>
    <source>
        <strain evidence="1">NC1722</strain>
    </source>
</reference>
<keyword evidence="2" id="KW-1185">Reference proteome</keyword>
<gene>
    <name evidence="1" type="ORF">AAFF_G00143540</name>
</gene>
<accession>A0AAD7T1G5</accession>
<organism evidence="1 2">
    <name type="scientific">Aldrovandia affinis</name>
    <dbReference type="NCBI Taxonomy" id="143900"/>
    <lineage>
        <taxon>Eukaryota</taxon>
        <taxon>Metazoa</taxon>
        <taxon>Chordata</taxon>
        <taxon>Craniata</taxon>
        <taxon>Vertebrata</taxon>
        <taxon>Euteleostomi</taxon>
        <taxon>Actinopterygii</taxon>
        <taxon>Neopterygii</taxon>
        <taxon>Teleostei</taxon>
        <taxon>Notacanthiformes</taxon>
        <taxon>Halosauridae</taxon>
        <taxon>Aldrovandia</taxon>
    </lineage>
</organism>
<dbReference type="AlphaFoldDB" id="A0AAD7T1G5"/>
<proteinExistence type="predicted"/>